<organism evidence="2 3">
    <name type="scientific">Cellvibrio zantedeschiae</name>
    <dbReference type="NCBI Taxonomy" id="1237077"/>
    <lineage>
        <taxon>Bacteria</taxon>
        <taxon>Pseudomonadati</taxon>
        <taxon>Pseudomonadota</taxon>
        <taxon>Gammaproteobacteria</taxon>
        <taxon>Cellvibrionales</taxon>
        <taxon>Cellvibrionaceae</taxon>
        <taxon>Cellvibrio</taxon>
    </lineage>
</organism>
<keyword evidence="3" id="KW-1185">Reference proteome</keyword>
<dbReference type="InterPro" id="IPR049672">
    <property type="entry name" value="Xrt_dep_XDP1"/>
</dbReference>
<reference evidence="3" key="1">
    <citation type="journal article" date="2019" name="Int. J. Syst. Evol. Microbiol.">
        <title>The Global Catalogue of Microorganisms (GCM) 10K type strain sequencing project: providing services to taxonomists for standard genome sequencing and annotation.</title>
        <authorList>
            <consortium name="The Broad Institute Genomics Platform"/>
            <consortium name="The Broad Institute Genome Sequencing Center for Infectious Disease"/>
            <person name="Wu L."/>
            <person name="Ma J."/>
        </authorList>
    </citation>
    <scope>NUCLEOTIDE SEQUENCE [LARGE SCALE GENOMIC DNA]</scope>
    <source>
        <strain evidence="3">KCTC 32239</strain>
    </source>
</reference>
<dbReference type="Pfam" id="PF07589">
    <property type="entry name" value="PEP-CTERM"/>
    <property type="match status" value="1"/>
</dbReference>
<dbReference type="InterPro" id="IPR013424">
    <property type="entry name" value="Ice-binding_C"/>
</dbReference>
<protein>
    <recommendedName>
        <fullName evidence="1">Ice-binding protein C-terminal domain-containing protein</fullName>
    </recommendedName>
</protein>
<feature type="domain" description="Ice-binding protein C-terminal" evidence="1">
    <location>
        <begin position="260"/>
        <end position="282"/>
    </location>
</feature>
<gene>
    <name evidence="2" type="ORF">GCM10011613_36860</name>
</gene>
<dbReference type="NCBIfam" id="TIGR02595">
    <property type="entry name" value="PEP_CTERM"/>
    <property type="match status" value="1"/>
</dbReference>
<proteinExistence type="predicted"/>
<dbReference type="Proteomes" id="UP000619761">
    <property type="component" value="Unassembled WGS sequence"/>
</dbReference>
<name>A0ABQ3BAL5_9GAMM</name>
<evidence type="ECO:0000313" key="2">
    <source>
        <dbReference type="EMBL" id="GGY88442.1"/>
    </source>
</evidence>
<dbReference type="NCBIfam" id="NF041927">
    <property type="entry name" value="Xrt_dep_XDP1"/>
    <property type="match status" value="1"/>
</dbReference>
<comment type="caution">
    <text evidence="2">The sequence shown here is derived from an EMBL/GenBank/DDBJ whole genome shotgun (WGS) entry which is preliminary data.</text>
</comment>
<accession>A0ABQ3BAL5</accession>
<sequence>MPFNIGINQMPSIKNLALVVIASLFAAETFAAPISITLTSPTSRTGVDSDSAYAMSYNYVKPEVSLNLTGWTYGVTETVVNDTCKTWKPKTKTTPKTCIAWNTKTTKTPDNKAKQVLVGNFGSSNGIGVEKASTPNHAMDNEGGYFDMVMLSFSSLVTLNSIDLGWISNDSDVSILAFNGTPGQLSPAGKSWESLLGNGWQSAGNYYNVGSSPKTVNPLNITSQYWLIGAYNPLLDSITKDTNTDYFKLQGIKVTKVVKVPEPSALVLLGLGLLSLVAVRRRKI</sequence>
<dbReference type="EMBL" id="BMYZ01000005">
    <property type="protein sequence ID" value="GGY88442.1"/>
    <property type="molecule type" value="Genomic_DNA"/>
</dbReference>
<evidence type="ECO:0000259" key="1">
    <source>
        <dbReference type="Pfam" id="PF07589"/>
    </source>
</evidence>
<evidence type="ECO:0000313" key="3">
    <source>
        <dbReference type="Proteomes" id="UP000619761"/>
    </source>
</evidence>